<reference evidence="1" key="1">
    <citation type="submission" date="2022-07" db="EMBL/GenBank/DDBJ databases">
        <title>Taxonomy of Novel Oxalotrophic and Methylotrophic Bacteria.</title>
        <authorList>
            <person name="Sahin N."/>
            <person name="Tani A."/>
        </authorList>
    </citation>
    <scope>NUCLEOTIDE SEQUENCE</scope>
    <source>
        <strain evidence="1">Y10</strain>
    </source>
</reference>
<keyword evidence="2" id="KW-1185">Reference proteome</keyword>
<protein>
    <submittedName>
        <fullName evidence="1">Uncharacterized protein</fullName>
    </submittedName>
</protein>
<accession>A0ABQ5MHZ1</accession>
<evidence type="ECO:0000313" key="2">
    <source>
        <dbReference type="Proteomes" id="UP001143543"/>
    </source>
</evidence>
<dbReference type="Proteomes" id="UP001143543">
    <property type="component" value="Unassembled WGS sequence"/>
</dbReference>
<gene>
    <name evidence="1" type="ORF">Y10_12940</name>
</gene>
<proteinExistence type="predicted"/>
<organism evidence="1 2">
    <name type="scientific">Neptunitalea lumnitzerae</name>
    <dbReference type="NCBI Taxonomy" id="2965509"/>
    <lineage>
        <taxon>Bacteria</taxon>
        <taxon>Pseudomonadati</taxon>
        <taxon>Bacteroidota</taxon>
        <taxon>Flavobacteriia</taxon>
        <taxon>Flavobacteriales</taxon>
        <taxon>Flavobacteriaceae</taxon>
        <taxon>Neptunitalea</taxon>
    </lineage>
</organism>
<dbReference type="EMBL" id="BRVO01000001">
    <property type="protein sequence ID" value="GLB48926.1"/>
    <property type="molecule type" value="Genomic_DNA"/>
</dbReference>
<comment type="caution">
    <text evidence="1">The sequence shown here is derived from an EMBL/GenBank/DDBJ whole genome shotgun (WGS) entry which is preliminary data.</text>
</comment>
<name>A0ABQ5MHZ1_9FLAO</name>
<sequence>MKNLGAISIDRNADKKITNISLFTKYGITANLNNRKAHTKDIKLKTKALFFGFMLII</sequence>
<evidence type="ECO:0000313" key="1">
    <source>
        <dbReference type="EMBL" id="GLB48926.1"/>
    </source>
</evidence>